<dbReference type="EMBL" id="CAKZ01000093">
    <property type="protein sequence ID" value="CCJ81283.1"/>
    <property type="molecule type" value="Genomic_DNA"/>
</dbReference>
<proteinExistence type="predicted"/>
<name>A0ABP1W6W5_9ENTR</name>
<dbReference type="Proteomes" id="UP000009342">
    <property type="component" value="Unassembled WGS sequence"/>
</dbReference>
<sequence length="127" mass="14029">MGQLQATCGQKINQGDVCLASHWPPVIKQGTERLTHHASSDSPCQGCERVPQRIRAASPLGRHPCYSDLKVVTPPGLRQVRMLRSMYAVNDKTGAERRAADNWLVARGLLQFTRLPGITFTYGCLDV</sequence>
<organism evidence="1 2">
    <name type="scientific">Cronobacter dublinensis 1210</name>
    <dbReference type="NCBI Taxonomy" id="1208656"/>
    <lineage>
        <taxon>Bacteria</taxon>
        <taxon>Pseudomonadati</taxon>
        <taxon>Pseudomonadota</taxon>
        <taxon>Gammaproteobacteria</taxon>
        <taxon>Enterobacterales</taxon>
        <taxon>Enterobacteriaceae</taxon>
        <taxon>Cronobacter</taxon>
    </lineage>
</organism>
<protein>
    <submittedName>
        <fullName evidence="1">Uncharacterized protein</fullName>
    </submittedName>
</protein>
<evidence type="ECO:0000313" key="2">
    <source>
        <dbReference type="Proteomes" id="UP000009342"/>
    </source>
</evidence>
<accession>A0ABP1W6W5</accession>
<gene>
    <name evidence="1" type="ORF">BN134_2024</name>
</gene>
<reference evidence="2" key="1">
    <citation type="journal article" date="2012" name="PLoS ONE">
        <title>Comparative analysis of genome sequences covering the seven cronobacter species.</title>
        <authorList>
            <person name="Joseph S."/>
            <person name="Desai P."/>
            <person name="Ji Y."/>
            <person name="Cummings C.A."/>
            <person name="Shih R."/>
            <person name="Degoricija L."/>
            <person name="Rico A."/>
            <person name="Brzoska P."/>
            <person name="Hamby S.E."/>
            <person name="Masood N."/>
            <person name="Hariri S."/>
            <person name="Sonbol H."/>
            <person name="Chuzhanova N."/>
            <person name="McClelland M."/>
            <person name="Furtado M.R."/>
            <person name="Forsythe S.J."/>
        </authorList>
    </citation>
    <scope>NUCLEOTIDE SEQUENCE [LARGE SCALE GENOMIC DNA]</scope>
    <source>
        <strain evidence="2">1210</strain>
    </source>
</reference>
<comment type="caution">
    <text evidence="1">The sequence shown here is derived from an EMBL/GenBank/DDBJ whole genome shotgun (WGS) entry which is preliminary data.</text>
</comment>
<evidence type="ECO:0000313" key="1">
    <source>
        <dbReference type="EMBL" id="CCJ81283.1"/>
    </source>
</evidence>
<keyword evidence="2" id="KW-1185">Reference proteome</keyword>